<evidence type="ECO:0000256" key="2">
    <source>
        <dbReference type="SAM" id="SignalP"/>
    </source>
</evidence>
<proteinExistence type="predicted"/>
<feature type="compositionally biased region" description="Basic and acidic residues" evidence="1">
    <location>
        <begin position="23"/>
        <end position="38"/>
    </location>
</feature>
<dbReference type="AlphaFoldDB" id="A0AAV1GN48"/>
<feature type="chain" id="PRO_5043483045" evidence="2">
    <location>
        <begin position="18"/>
        <end position="156"/>
    </location>
</feature>
<feature type="region of interest" description="Disordered" evidence="1">
    <location>
        <begin position="23"/>
        <end position="42"/>
    </location>
</feature>
<evidence type="ECO:0000256" key="1">
    <source>
        <dbReference type="SAM" id="MobiDB-lite"/>
    </source>
</evidence>
<feature type="compositionally biased region" description="Basic and acidic residues" evidence="1">
    <location>
        <begin position="78"/>
        <end position="94"/>
    </location>
</feature>
<evidence type="ECO:0000313" key="3">
    <source>
        <dbReference type="EMBL" id="CAJ1074943.1"/>
    </source>
</evidence>
<dbReference type="Proteomes" id="UP001178508">
    <property type="component" value="Chromosome 15"/>
</dbReference>
<organism evidence="3 4">
    <name type="scientific">Xyrichtys novacula</name>
    <name type="common">Pearly razorfish</name>
    <name type="synonym">Hemipteronotus novacula</name>
    <dbReference type="NCBI Taxonomy" id="13765"/>
    <lineage>
        <taxon>Eukaryota</taxon>
        <taxon>Metazoa</taxon>
        <taxon>Chordata</taxon>
        <taxon>Craniata</taxon>
        <taxon>Vertebrata</taxon>
        <taxon>Euteleostomi</taxon>
        <taxon>Actinopterygii</taxon>
        <taxon>Neopterygii</taxon>
        <taxon>Teleostei</taxon>
        <taxon>Neoteleostei</taxon>
        <taxon>Acanthomorphata</taxon>
        <taxon>Eupercaria</taxon>
        <taxon>Labriformes</taxon>
        <taxon>Labridae</taxon>
        <taxon>Xyrichtys</taxon>
    </lineage>
</organism>
<protein>
    <submittedName>
        <fullName evidence="3">Myosin-2 heavy chain-like</fullName>
    </submittedName>
</protein>
<keyword evidence="2" id="KW-0732">Signal</keyword>
<name>A0AAV1GN48_XYRNO</name>
<evidence type="ECO:0000313" key="4">
    <source>
        <dbReference type="Proteomes" id="UP001178508"/>
    </source>
</evidence>
<gene>
    <name evidence="3" type="ORF">XNOV1_A029480</name>
</gene>
<feature type="signal peptide" evidence="2">
    <location>
        <begin position="1"/>
        <end position="17"/>
    </location>
</feature>
<feature type="compositionally biased region" description="Basic and acidic residues" evidence="1">
    <location>
        <begin position="104"/>
        <end position="156"/>
    </location>
</feature>
<sequence length="156" mass="17747">MEVVFLLLVVCWSPVVAQVSVPQRDEVRTETGTEEGGRADVPSDPVVLWDELQGLKDLVLSLKAAEVGRRQTLRSVESRLRDREMEAEQQRRSVDGLTETLNQNRKELRSATQRAEADRKLEMDANSELSRKVEELEEQNKGRREGAESSLRKTVM</sequence>
<feature type="region of interest" description="Disordered" evidence="1">
    <location>
        <begin position="78"/>
        <end position="156"/>
    </location>
</feature>
<dbReference type="EMBL" id="OY660878">
    <property type="protein sequence ID" value="CAJ1074943.1"/>
    <property type="molecule type" value="Genomic_DNA"/>
</dbReference>
<reference evidence="3" key="1">
    <citation type="submission" date="2023-08" db="EMBL/GenBank/DDBJ databases">
        <authorList>
            <person name="Alioto T."/>
            <person name="Alioto T."/>
            <person name="Gomez Garrido J."/>
        </authorList>
    </citation>
    <scope>NUCLEOTIDE SEQUENCE</scope>
</reference>
<keyword evidence="4" id="KW-1185">Reference proteome</keyword>
<accession>A0AAV1GN48</accession>